<accession>A0A9W6NRS1</accession>
<dbReference type="GO" id="GO:0005886">
    <property type="term" value="C:plasma membrane"/>
    <property type="evidence" value="ECO:0007669"/>
    <property type="project" value="UniProtKB-SubCell"/>
</dbReference>
<reference evidence="8" key="2">
    <citation type="submission" date="2023-01" db="EMBL/GenBank/DDBJ databases">
        <authorList>
            <person name="Sun Q."/>
            <person name="Evtushenko L."/>
        </authorList>
    </citation>
    <scope>NUCLEOTIDE SEQUENCE</scope>
    <source>
        <strain evidence="8">VKM Ac-1321</strain>
    </source>
</reference>
<keyword evidence="5 6" id="KW-0472">Membrane</keyword>
<evidence type="ECO:0000313" key="9">
    <source>
        <dbReference type="Proteomes" id="UP001143480"/>
    </source>
</evidence>
<dbReference type="Proteomes" id="UP001143480">
    <property type="component" value="Unassembled WGS sequence"/>
</dbReference>
<evidence type="ECO:0000256" key="1">
    <source>
        <dbReference type="ARBA" id="ARBA00004651"/>
    </source>
</evidence>
<protein>
    <recommendedName>
        <fullName evidence="7">ABC3 transporter permease C-terminal domain-containing protein</fullName>
    </recommendedName>
</protein>
<dbReference type="AlphaFoldDB" id="A0A9W6NRS1"/>
<sequence>MSTAVQERPIALGSGHGGMAARRAVARWAWRLFRREWRQQAIVLALLALAVAATTVGLAVAANAPSAAGVFGTADHLVSLDGGDPRLAAGLATLRGSFGTVDVIEHGNKVPLPGSANGFDLRAQDPAGPYGAVMLHLDAGRWPQGPAEVALTRRVADALGLRLGGVWHRNDRDRTVVGLVENPLDLRDAFALVAPGQAGAPSRVDVLIRATDAQYRAKPRPDGASTQLRPGGEAGAASVLVLVLGAIGLLFVGLLAVAGFTVMAQRRLRALGMLGAVGAGHRHIRLVLLANGAVVGGAGALAGAAAGAVGWIGLGPLLEEPLGHRIDRFDLPWAAVLVAVLLAIVAAVAAAWAAARAAARIPVVAALSARPAPPRPAHRFAALGAVLLAAGLAALVLAQQTKVPYILGGVLVTAVALLLLAPAGIATLGRLARHAPLASRLALRDLARYRSRSGAALAAIALAAGIAAVVTLTAAVTVAKAAAPTGGNLPADQAVIWLSDGGMAGPVPAVEGPQLDTLRTRAAAIAAAVPDAALVPLVGATDPAWPLDRGGRPVAALAKPHEPGPGQPGGVVYSSRDMLGLFVATPELLAHYGIDPATIHADTDLLTPRASIDGYDVVPGRNSGWRPVLQQVPLPAYTSLPNALITEHGVAALHLSSQPVGWLLDAPAALTATQIDRAEQSAAAGGLSIESRPTGRDQAELATRATAAGIALALAVLAMTVGLIRSETARDLRTLTAAGARRRTRRALTAATAGSLALMGAVIGTAGAYLAVLAWYHAELHWLAHPPLLNLAAILAGLPLAAYLGGWLLTGREPRTIARQPLE</sequence>
<gene>
    <name evidence="8" type="ORF">GCM10017581_093540</name>
</gene>
<feature type="transmembrane region" description="Helical" evidence="6">
    <location>
        <begin position="333"/>
        <end position="359"/>
    </location>
</feature>
<proteinExistence type="predicted"/>
<evidence type="ECO:0000259" key="7">
    <source>
        <dbReference type="Pfam" id="PF02687"/>
    </source>
</evidence>
<feature type="transmembrane region" description="Helical" evidence="6">
    <location>
        <begin position="286"/>
        <end position="313"/>
    </location>
</feature>
<evidence type="ECO:0000256" key="5">
    <source>
        <dbReference type="ARBA" id="ARBA00023136"/>
    </source>
</evidence>
<keyword evidence="2" id="KW-1003">Cell membrane</keyword>
<feature type="transmembrane region" description="Helical" evidence="6">
    <location>
        <begin position="41"/>
        <end position="62"/>
    </location>
</feature>
<keyword evidence="3 6" id="KW-0812">Transmembrane</keyword>
<dbReference type="EMBL" id="BSFP01000103">
    <property type="protein sequence ID" value="GLL07600.1"/>
    <property type="molecule type" value="Genomic_DNA"/>
</dbReference>
<comment type="subcellular location">
    <subcellularLocation>
        <location evidence="1">Cell membrane</location>
        <topology evidence="1">Multi-pass membrane protein</topology>
    </subcellularLocation>
</comment>
<feature type="transmembrane region" description="Helical" evidence="6">
    <location>
        <begin position="788"/>
        <end position="809"/>
    </location>
</feature>
<comment type="caution">
    <text evidence="8">The sequence shown here is derived from an EMBL/GenBank/DDBJ whole genome shotgun (WGS) entry which is preliminary data.</text>
</comment>
<evidence type="ECO:0000256" key="3">
    <source>
        <dbReference type="ARBA" id="ARBA00022692"/>
    </source>
</evidence>
<keyword evidence="4 6" id="KW-1133">Transmembrane helix</keyword>
<dbReference type="PANTHER" id="PTHR30287">
    <property type="entry name" value="MEMBRANE COMPONENT OF PREDICTED ABC SUPERFAMILY METABOLITE UPTAKE TRANSPORTER"/>
    <property type="match status" value="1"/>
</dbReference>
<reference evidence="8" key="1">
    <citation type="journal article" date="2014" name="Int. J. Syst. Evol. Microbiol.">
        <title>Complete genome sequence of Corynebacterium casei LMG S-19264T (=DSM 44701T), isolated from a smear-ripened cheese.</title>
        <authorList>
            <consortium name="US DOE Joint Genome Institute (JGI-PGF)"/>
            <person name="Walter F."/>
            <person name="Albersmeier A."/>
            <person name="Kalinowski J."/>
            <person name="Ruckert C."/>
        </authorList>
    </citation>
    <scope>NUCLEOTIDE SEQUENCE</scope>
    <source>
        <strain evidence="8">VKM Ac-1321</strain>
    </source>
</reference>
<feature type="transmembrane region" description="Helical" evidence="6">
    <location>
        <begin position="453"/>
        <end position="476"/>
    </location>
</feature>
<feature type="transmembrane region" description="Helical" evidence="6">
    <location>
        <begin position="405"/>
        <end position="432"/>
    </location>
</feature>
<keyword evidence="9" id="KW-1185">Reference proteome</keyword>
<dbReference type="InterPro" id="IPR038766">
    <property type="entry name" value="Membrane_comp_ABC_pdt"/>
</dbReference>
<organism evidence="8 9">
    <name type="scientific">Dactylosporangium matsuzakiense</name>
    <dbReference type="NCBI Taxonomy" id="53360"/>
    <lineage>
        <taxon>Bacteria</taxon>
        <taxon>Bacillati</taxon>
        <taxon>Actinomycetota</taxon>
        <taxon>Actinomycetes</taxon>
        <taxon>Micromonosporales</taxon>
        <taxon>Micromonosporaceae</taxon>
        <taxon>Dactylosporangium</taxon>
    </lineage>
</organism>
<feature type="transmembrane region" description="Helical" evidence="6">
    <location>
        <begin position="705"/>
        <end position="726"/>
    </location>
</feature>
<feature type="transmembrane region" description="Helical" evidence="6">
    <location>
        <begin position="380"/>
        <end position="399"/>
    </location>
</feature>
<feature type="transmembrane region" description="Helical" evidence="6">
    <location>
        <begin position="239"/>
        <end position="265"/>
    </location>
</feature>
<feature type="domain" description="ABC3 transporter permease C-terminal" evidence="7">
    <location>
        <begin position="243"/>
        <end position="362"/>
    </location>
</feature>
<evidence type="ECO:0000256" key="2">
    <source>
        <dbReference type="ARBA" id="ARBA00022475"/>
    </source>
</evidence>
<feature type="transmembrane region" description="Helical" evidence="6">
    <location>
        <begin position="747"/>
        <end position="776"/>
    </location>
</feature>
<dbReference type="Pfam" id="PF02687">
    <property type="entry name" value="FtsX"/>
    <property type="match status" value="1"/>
</dbReference>
<dbReference type="PANTHER" id="PTHR30287:SF1">
    <property type="entry name" value="INNER MEMBRANE PROTEIN"/>
    <property type="match status" value="1"/>
</dbReference>
<evidence type="ECO:0000256" key="6">
    <source>
        <dbReference type="SAM" id="Phobius"/>
    </source>
</evidence>
<dbReference type="RefSeq" id="WP_271190146.1">
    <property type="nucleotide sequence ID" value="NZ_BSFP01000103.1"/>
</dbReference>
<dbReference type="InterPro" id="IPR003838">
    <property type="entry name" value="ABC3_permease_C"/>
</dbReference>
<evidence type="ECO:0000256" key="4">
    <source>
        <dbReference type="ARBA" id="ARBA00022989"/>
    </source>
</evidence>
<evidence type="ECO:0000313" key="8">
    <source>
        <dbReference type="EMBL" id="GLL07600.1"/>
    </source>
</evidence>
<name>A0A9W6NRS1_9ACTN</name>